<keyword evidence="4" id="KW-1185">Reference proteome</keyword>
<keyword evidence="2" id="KW-0472">Membrane</keyword>
<accession>A0ABT9NWA2</accession>
<protein>
    <submittedName>
        <fullName evidence="3">Uncharacterized protein</fullName>
    </submittedName>
</protein>
<dbReference type="Proteomes" id="UP001235712">
    <property type="component" value="Unassembled WGS sequence"/>
</dbReference>
<gene>
    <name evidence="3" type="ORF">J2S57_000452</name>
</gene>
<evidence type="ECO:0000313" key="3">
    <source>
        <dbReference type="EMBL" id="MDP9824703.1"/>
    </source>
</evidence>
<name>A0ABT9NWA2_9ACTN</name>
<feature type="region of interest" description="Disordered" evidence="1">
    <location>
        <begin position="94"/>
        <end position="121"/>
    </location>
</feature>
<organism evidence="3 4">
    <name type="scientific">Kineosporia succinea</name>
    <dbReference type="NCBI Taxonomy" id="84632"/>
    <lineage>
        <taxon>Bacteria</taxon>
        <taxon>Bacillati</taxon>
        <taxon>Actinomycetota</taxon>
        <taxon>Actinomycetes</taxon>
        <taxon>Kineosporiales</taxon>
        <taxon>Kineosporiaceae</taxon>
        <taxon>Kineosporia</taxon>
    </lineage>
</organism>
<evidence type="ECO:0000256" key="2">
    <source>
        <dbReference type="SAM" id="Phobius"/>
    </source>
</evidence>
<keyword evidence="2" id="KW-1133">Transmembrane helix</keyword>
<dbReference type="EMBL" id="JAUSQZ010000001">
    <property type="protein sequence ID" value="MDP9824703.1"/>
    <property type="molecule type" value="Genomic_DNA"/>
</dbReference>
<proteinExistence type="predicted"/>
<comment type="caution">
    <text evidence="3">The sequence shown here is derived from an EMBL/GenBank/DDBJ whole genome shotgun (WGS) entry which is preliminary data.</text>
</comment>
<evidence type="ECO:0000313" key="4">
    <source>
        <dbReference type="Proteomes" id="UP001235712"/>
    </source>
</evidence>
<feature type="transmembrane region" description="Helical" evidence="2">
    <location>
        <begin position="122"/>
        <end position="142"/>
    </location>
</feature>
<keyword evidence="2" id="KW-0812">Transmembrane</keyword>
<evidence type="ECO:0000256" key="1">
    <source>
        <dbReference type="SAM" id="MobiDB-lite"/>
    </source>
</evidence>
<sequence length="150" mass="15813">MGAAPYEPDWISAGISFWWVLSRDEVIAALGARGSLLEARPAGLQFASAGFDPSAAGTPAHVAEMFPFQGAMLRAEVEGVRAVRSRVRDGEYGFAGEDPARIRPGRHPMRPADENPGGRTTAAAAGSAATVALVAVSLWFGARTFRRESA</sequence>
<dbReference type="RefSeq" id="WP_307237729.1">
    <property type="nucleotide sequence ID" value="NZ_JAUSQZ010000001.1"/>
</dbReference>
<reference evidence="3 4" key="1">
    <citation type="submission" date="2023-07" db="EMBL/GenBank/DDBJ databases">
        <title>Sequencing the genomes of 1000 actinobacteria strains.</title>
        <authorList>
            <person name="Klenk H.-P."/>
        </authorList>
    </citation>
    <scope>NUCLEOTIDE SEQUENCE [LARGE SCALE GENOMIC DNA]</scope>
    <source>
        <strain evidence="3 4">DSM 44388</strain>
    </source>
</reference>